<sequence length="322" mass="35812">MENQDKIQTVLEDFEKEPGKEIPTVLEEYLQTVAKTGKTVFQWPLLKTLFVQKLEQVMDEFNKDNPCERPTPYPNVENAKFDDMRKRILEAMHRFTSAPFTIQRLCELFSQPKKHYTQCDKFLRGIEKMRLSTEDSSVSSSGSPGEQPSGEASDQQIGEAESTTQAEQSESTHTTQEDSGNSNEAEPSAVPDETPSDIGQPNSSSIQPDQSNDTLQSCDQTESEPNKVAVEKSDSKVEDSDNSGKCESTSDDTQVAEEHKENQAEVKEENNEASSEASTSKTDDISADTSQDEVEMETDSASEEKNAENVPVVDESEPMDQE</sequence>
<dbReference type="PANTHER" id="PTHR16487:SF0">
    <property type="entry name" value="PROTEIN PHOSPHATASE 4 REGULATORY SUBUNIT 2-RELATED"/>
    <property type="match status" value="1"/>
</dbReference>
<evidence type="ECO:0000256" key="2">
    <source>
        <dbReference type="SAM" id="MobiDB-lite"/>
    </source>
</evidence>
<evidence type="ECO:0000313" key="4">
    <source>
        <dbReference type="Proteomes" id="UP001164746"/>
    </source>
</evidence>
<protein>
    <submittedName>
        <fullName evidence="3">PP4R2-like protein</fullName>
    </submittedName>
</protein>
<proteinExistence type="inferred from homology"/>
<feature type="compositionally biased region" description="Polar residues" evidence="2">
    <location>
        <begin position="161"/>
        <end position="185"/>
    </location>
</feature>
<organism evidence="3 4">
    <name type="scientific">Mya arenaria</name>
    <name type="common">Soft-shell clam</name>
    <dbReference type="NCBI Taxonomy" id="6604"/>
    <lineage>
        <taxon>Eukaryota</taxon>
        <taxon>Metazoa</taxon>
        <taxon>Spiralia</taxon>
        <taxon>Lophotrochozoa</taxon>
        <taxon>Mollusca</taxon>
        <taxon>Bivalvia</taxon>
        <taxon>Autobranchia</taxon>
        <taxon>Heteroconchia</taxon>
        <taxon>Euheterodonta</taxon>
        <taxon>Imparidentia</taxon>
        <taxon>Neoheterodontei</taxon>
        <taxon>Myida</taxon>
        <taxon>Myoidea</taxon>
        <taxon>Myidae</taxon>
        <taxon>Mya</taxon>
    </lineage>
</organism>
<accession>A0ABY7FZ97</accession>
<dbReference type="InterPro" id="IPR015267">
    <property type="entry name" value="PPP4R2"/>
</dbReference>
<evidence type="ECO:0000313" key="3">
    <source>
        <dbReference type="EMBL" id="WAR26228.1"/>
    </source>
</evidence>
<gene>
    <name evidence="3" type="ORF">MAR_011932</name>
</gene>
<evidence type="ECO:0000256" key="1">
    <source>
        <dbReference type="ARBA" id="ARBA00009207"/>
    </source>
</evidence>
<name>A0ABY7FZ97_MYAAR</name>
<dbReference type="EMBL" id="CP111025">
    <property type="protein sequence ID" value="WAR26228.1"/>
    <property type="molecule type" value="Genomic_DNA"/>
</dbReference>
<feature type="compositionally biased region" description="Acidic residues" evidence="2">
    <location>
        <begin position="290"/>
        <end position="301"/>
    </location>
</feature>
<dbReference type="PANTHER" id="PTHR16487">
    <property type="entry name" value="PPP4R2-RELATED PROTEIN"/>
    <property type="match status" value="1"/>
</dbReference>
<feature type="region of interest" description="Disordered" evidence="2">
    <location>
        <begin position="133"/>
        <end position="322"/>
    </location>
</feature>
<keyword evidence="4" id="KW-1185">Reference proteome</keyword>
<reference evidence="3" key="1">
    <citation type="submission" date="2022-11" db="EMBL/GenBank/DDBJ databases">
        <title>Centuries of genome instability and evolution in soft-shell clam transmissible cancer (bioRxiv).</title>
        <authorList>
            <person name="Hart S.F.M."/>
            <person name="Yonemitsu M.A."/>
            <person name="Giersch R.M."/>
            <person name="Beal B.F."/>
            <person name="Arriagada G."/>
            <person name="Davis B.W."/>
            <person name="Ostrander E.A."/>
            <person name="Goff S.P."/>
            <person name="Metzger M.J."/>
        </authorList>
    </citation>
    <scope>NUCLEOTIDE SEQUENCE</scope>
    <source>
        <strain evidence="3">MELC-2E11</strain>
        <tissue evidence="3">Siphon/mantle</tissue>
    </source>
</reference>
<feature type="compositionally biased region" description="Polar residues" evidence="2">
    <location>
        <begin position="197"/>
        <end position="220"/>
    </location>
</feature>
<feature type="compositionally biased region" description="Low complexity" evidence="2">
    <location>
        <begin position="134"/>
        <end position="153"/>
    </location>
</feature>
<feature type="compositionally biased region" description="Basic and acidic residues" evidence="2">
    <location>
        <begin position="229"/>
        <end position="244"/>
    </location>
</feature>
<dbReference type="Pfam" id="PF09184">
    <property type="entry name" value="PPP4R2"/>
    <property type="match status" value="1"/>
</dbReference>
<comment type="similarity">
    <text evidence="1">Belongs to the PPP4R2 family.</text>
</comment>
<feature type="compositionally biased region" description="Basic and acidic residues" evidence="2">
    <location>
        <begin position="256"/>
        <end position="270"/>
    </location>
</feature>
<dbReference type="Proteomes" id="UP001164746">
    <property type="component" value="Chromosome 14"/>
</dbReference>